<keyword evidence="2" id="KW-0812">Transmembrane</keyword>
<reference evidence="4" key="1">
    <citation type="submission" date="2023-04" db="EMBL/GenBank/DDBJ databases">
        <title>Characterization and analysis of the complete genome of Gordonia rubripertincta 112, the degrader of aromatic and aliphatic compounds.</title>
        <authorList>
            <person name="Frantsuzova E."/>
            <person name="Bogun A."/>
            <person name="Delegan Y."/>
        </authorList>
    </citation>
    <scope>NUCLEOTIDE SEQUENCE</scope>
    <source>
        <strain evidence="4">112</strain>
        <plasmid evidence="4">p1517_part_1</plasmid>
    </source>
</reference>
<evidence type="ECO:0000259" key="3">
    <source>
        <dbReference type="Pfam" id="PF26527"/>
    </source>
</evidence>
<feature type="region of interest" description="Disordered" evidence="1">
    <location>
        <begin position="1"/>
        <end position="20"/>
    </location>
</feature>
<sequence length="301" mass="30713">MTTNNSDETDNTDGERWFGTVPAWASTGGTPARELAAGLTAAGFVQPTPLAEVADEWGWLATDTHDTADDPAPTTAGEAVVAAEPVAPVPAAPVVETTGALRSAAAGATEPAAQPRRRVTVPGRRVRVLVAGAAAVVVVGGVLAAVVGSLLSGASEDPQPRDPVAVLGATSSAPPPPADECPEQVDGPVTVGNDEGDQTSGPGVIKAFDYAYYVRRSGEAARAVATPNGVGTTADLQKSIDTRPAGTSHCLRITDRGTGLYAVTLTETQPDQAQPTVYRQLIQTVQANGKTWIASISKDDS</sequence>
<comment type="caution">
    <text evidence="4">The sequence shown here is derived from an EMBL/GenBank/DDBJ whole genome shotgun (WGS) entry which is preliminary data.</text>
</comment>
<keyword evidence="4" id="KW-0614">Plasmid</keyword>
<dbReference type="Pfam" id="PF26527">
    <property type="entry name" value="DUF8176"/>
    <property type="match status" value="1"/>
</dbReference>
<keyword evidence="2" id="KW-1133">Transmembrane helix</keyword>
<gene>
    <name evidence="4" type="ORF">QBL07_19500</name>
</gene>
<keyword evidence="2" id="KW-0472">Membrane</keyword>
<accession>A0AAW6R9P7</accession>
<feature type="transmembrane region" description="Helical" evidence="2">
    <location>
        <begin position="126"/>
        <end position="151"/>
    </location>
</feature>
<feature type="domain" description="DUF8176" evidence="3">
    <location>
        <begin position="179"/>
        <end position="296"/>
    </location>
</feature>
<feature type="region of interest" description="Disordered" evidence="1">
    <location>
        <begin position="152"/>
        <end position="202"/>
    </location>
</feature>
<evidence type="ECO:0000256" key="2">
    <source>
        <dbReference type="SAM" id="Phobius"/>
    </source>
</evidence>
<dbReference type="EMBL" id="JARUXG010000015">
    <property type="protein sequence ID" value="MDG6783007.1"/>
    <property type="molecule type" value="Genomic_DNA"/>
</dbReference>
<proteinExistence type="predicted"/>
<evidence type="ECO:0000256" key="1">
    <source>
        <dbReference type="SAM" id="MobiDB-lite"/>
    </source>
</evidence>
<evidence type="ECO:0000313" key="4">
    <source>
        <dbReference type="EMBL" id="MDG6783007.1"/>
    </source>
</evidence>
<protein>
    <recommendedName>
        <fullName evidence="3">DUF8176 domain-containing protein</fullName>
    </recommendedName>
</protein>
<geneLocation type="plasmid" evidence="4">
    <name>p1517_part_1</name>
</geneLocation>
<dbReference type="RefSeq" id="WP_269554802.1">
    <property type="nucleotide sequence ID" value="NZ_CP178555.1"/>
</dbReference>
<dbReference type="AlphaFoldDB" id="A0AAW6R9P7"/>
<name>A0AAW6R9P7_GORRU</name>
<dbReference type="InterPro" id="IPR058489">
    <property type="entry name" value="DUF8176"/>
</dbReference>
<organism evidence="4">
    <name type="scientific">Gordonia rubripertincta</name>
    <name type="common">Rhodococcus corallinus</name>
    <dbReference type="NCBI Taxonomy" id="36822"/>
    <lineage>
        <taxon>Bacteria</taxon>
        <taxon>Bacillati</taxon>
        <taxon>Actinomycetota</taxon>
        <taxon>Actinomycetes</taxon>
        <taxon>Mycobacteriales</taxon>
        <taxon>Gordoniaceae</taxon>
        <taxon>Gordonia</taxon>
    </lineage>
</organism>